<evidence type="ECO:0000256" key="9">
    <source>
        <dbReference type="ARBA" id="ARBA00022741"/>
    </source>
</evidence>
<evidence type="ECO:0000256" key="1">
    <source>
        <dbReference type="ARBA" id="ARBA00004429"/>
    </source>
</evidence>
<name>A0ABU6D3R8_9GAMM</name>
<comment type="similarity">
    <text evidence="3">Belongs to the etk/wzc family.</text>
</comment>
<evidence type="ECO:0000256" key="13">
    <source>
        <dbReference type="ARBA" id="ARBA00023136"/>
    </source>
</evidence>
<dbReference type="RefSeq" id="WP_324698169.1">
    <property type="nucleotide sequence ID" value="NZ_JAYMYJ010000154.1"/>
</dbReference>
<keyword evidence="14" id="KW-0829">Tyrosine-protein kinase</keyword>
<evidence type="ECO:0000259" key="20">
    <source>
        <dbReference type="Pfam" id="PF13807"/>
    </source>
</evidence>
<dbReference type="Proteomes" id="UP001308005">
    <property type="component" value="Unassembled WGS sequence"/>
</dbReference>
<evidence type="ECO:0000313" key="21">
    <source>
        <dbReference type="EMBL" id="MEB4593333.1"/>
    </source>
</evidence>
<evidence type="ECO:0000256" key="6">
    <source>
        <dbReference type="ARBA" id="ARBA00022519"/>
    </source>
</evidence>
<evidence type="ECO:0000256" key="7">
    <source>
        <dbReference type="ARBA" id="ARBA00022679"/>
    </source>
</evidence>
<dbReference type="SUPFAM" id="SSF52540">
    <property type="entry name" value="P-loop containing nucleoside triphosphate hydrolases"/>
    <property type="match status" value="1"/>
</dbReference>
<dbReference type="EMBL" id="JAYMYJ010000154">
    <property type="protein sequence ID" value="MEB4593333.1"/>
    <property type="molecule type" value="Genomic_DNA"/>
</dbReference>
<dbReference type="InterPro" id="IPR027417">
    <property type="entry name" value="P-loop_NTPase"/>
</dbReference>
<evidence type="ECO:0000256" key="16">
    <source>
        <dbReference type="SAM" id="Coils"/>
    </source>
</evidence>
<dbReference type="InterPro" id="IPR050445">
    <property type="entry name" value="Bact_polysacc_biosynth/exp"/>
</dbReference>
<evidence type="ECO:0000256" key="17">
    <source>
        <dbReference type="SAM" id="Phobius"/>
    </source>
</evidence>
<dbReference type="InterPro" id="IPR025669">
    <property type="entry name" value="AAA_dom"/>
</dbReference>
<protein>
    <recommendedName>
        <fullName evidence="4">non-specific protein-tyrosine kinase</fullName>
        <ecNumber evidence="4">2.7.10.2</ecNumber>
    </recommendedName>
</protein>
<evidence type="ECO:0000256" key="3">
    <source>
        <dbReference type="ARBA" id="ARBA00008883"/>
    </source>
</evidence>
<proteinExistence type="inferred from homology"/>
<feature type="coiled-coil region" evidence="16">
    <location>
        <begin position="246"/>
        <end position="310"/>
    </location>
</feature>
<comment type="caution">
    <text evidence="21">The sequence shown here is derived from an EMBL/GenBank/DDBJ whole genome shotgun (WGS) entry which is preliminary data.</text>
</comment>
<organism evidence="21 22">
    <name type="scientific">Candidatus Thiothrix phosphatis</name>
    <dbReference type="NCBI Taxonomy" id="3112415"/>
    <lineage>
        <taxon>Bacteria</taxon>
        <taxon>Pseudomonadati</taxon>
        <taxon>Pseudomonadota</taxon>
        <taxon>Gammaproteobacteria</taxon>
        <taxon>Thiotrichales</taxon>
        <taxon>Thiotrichaceae</taxon>
        <taxon>Thiothrix</taxon>
    </lineage>
</organism>
<dbReference type="InterPro" id="IPR003856">
    <property type="entry name" value="LPS_length_determ_N"/>
</dbReference>
<evidence type="ECO:0000256" key="12">
    <source>
        <dbReference type="ARBA" id="ARBA00022989"/>
    </source>
</evidence>
<evidence type="ECO:0000259" key="19">
    <source>
        <dbReference type="Pfam" id="PF13614"/>
    </source>
</evidence>
<feature type="domain" description="Tyrosine-protein kinase G-rich" evidence="20">
    <location>
        <begin position="423"/>
        <end position="494"/>
    </location>
</feature>
<dbReference type="PANTHER" id="PTHR32309">
    <property type="entry name" value="TYROSINE-PROTEIN KINASE"/>
    <property type="match status" value="1"/>
</dbReference>
<comment type="catalytic activity">
    <reaction evidence="15">
        <text>L-tyrosyl-[protein] + ATP = O-phospho-L-tyrosyl-[protein] + ADP + H(+)</text>
        <dbReference type="Rhea" id="RHEA:10596"/>
        <dbReference type="Rhea" id="RHEA-COMP:10136"/>
        <dbReference type="Rhea" id="RHEA-COMP:20101"/>
        <dbReference type="ChEBI" id="CHEBI:15378"/>
        <dbReference type="ChEBI" id="CHEBI:30616"/>
        <dbReference type="ChEBI" id="CHEBI:46858"/>
        <dbReference type="ChEBI" id="CHEBI:61978"/>
        <dbReference type="ChEBI" id="CHEBI:456216"/>
        <dbReference type="EC" id="2.7.10.2"/>
    </reaction>
</comment>
<evidence type="ECO:0000256" key="4">
    <source>
        <dbReference type="ARBA" id="ARBA00011903"/>
    </source>
</evidence>
<feature type="transmembrane region" description="Helical" evidence="17">
    <location>
        <begin position="62"/>
        <end position="80"/>
    </location>
</feature>
<dbReference type="NCBIfam" id="TIGR01007">
    <property type="entry name" value="eps_fam"/>
    <property type="match status" value="1"/>
</dbReference>
<keyword evidence="10" id="KW-0418">Kinase</keyword>
<evidence type="ECO:0000256" key="5">
    <source>
        <dbReference type="ARBA" id="ARBA00022475"/>
    </source>
</evidence>
<evidence type="ECO:0000256" key="10">
    <source>
        <dbReference type="ARBA" id="ARBA00022777"/>
    </source>
</evidence>
<evidence type="ECO:0000256" key="15">
    <source>
        <dbReference type="ARBA" id="ARBA00051245"/>
    </source>
</evidence>
<feature type="domain" description="AAA" evidence="19">
    <location>
        <begin position="579"/>
        <end position="693"/>
    </location>
</feature>
<evidence type="ECO:0000256" key="2">
    <source>
        <dbReference type="ARBA" id="ARBA00007316"/>
    </source>
</evidence>
<evidence type="ECO:0000256" key="11">
    <source>
        <dbReference type="ARBA" id="ARBA00022840"/>
    </source>
</evidence>
<keyword evidence="16" id="KW-0175">Coiled coil</keyword>
<dbReference type="Gene3D" id="3.40.50.300">
    <property type="entry name" value="P-loop containing nucleotide triphosphate hydrolases"/>
    <property type="match status" value="1"/>
</dbReference>
<evidence type="ECO:0000256" key="8">
    <source>
        <dbReference type="ARBA" id="ARBA00022692"/>
    </source>
</evidence>
<keyword evidence="7" id="KW-0808">Transferase</keyword>
<evidence type="ECO:0000313" key="22">
    <source>
        <dbReference type="Proteomes" id="UP001308005"/>
    </source>
</evidence>
<dbReference type="InterPro" id="IPR018247">
    <property type="entry name" value="EF_Hand_1_Ca_BS"/>
</dbReference>
<comment type="subcellular location">
    <subcellularLocation>
        <location evidence="1">Cell inner membrane</location>
        <topology evidence="1">Multi-pass membrane protein</topology>
    </subcellularLocation>
</comment>
<feature type="domain" description="Polysaccharide chain length determinant N-terminal" evidence="18">
    <location>
        <begin position="45"/>
        <end position="140"/>
    </location>
</feature>
<keyword evidence="11" id="KW-0067">ATP-binding</keyword>
<reference evidence="22" key="1">
    <citation type="submission" date="2023-07" db="EMBL/GenBank/DDBJ databases">
        <title>The carbon used by Thiothrix.</title>
        <authorList>
            <person name="Chen L."/>
        </authorList>
    </citation>
    <scope>NUCLEOTIDE SEQUENCE [LARGE SCALE GENOMIC DNA]</scope>
</reference>
<keyword evidence="13 17" id="KW-0472">Membrane</keyword>
<evidence type="ECO:0000256" key="14">
    <source>
        <dbReference type="ARBA" id="ARBA00023137"/>
    </source>
</evidence>
<dbReference type="InterPro" id="IPR005702">
    <property type="entry name" value="Wzc-like_C"/>
</dbReference>
<keyword evidence="12 17" id="KW-1133">Transmembrane helix</keyword>
<comment type="similarity">
    <text evidence="2">Belongs to the CpsD/CapB family.</text>
</comment>
<feature type="coiled-coil region" evidence="16">
    <location>
        <begin position="357"/>
        <end position="417"/>
    </location>
</feature>
<keyword evidence="8 17" id="KW-0812">Transmembrane</keyword>
<sequence length="769" mass="85821">MTHRNINREMDELEPGHNLVPVQQQRAMVATGYEMAGSPDDNGDDEIDLRELWTVIKRRKGTIALIFLLVSLLALLFTLMQTPLYRASVTLEINTDDKRVLDYDVEANGAPRPTDSKDFYQTQYELLQSRNLADRVISKLKLEPRLKGEELVKPFYADSLNEIKGWLSQITPSNVSAKTTTDIGERPVSELFLENVTVSPIKNSRIVTVHYDDADPAMAATIANSLADNYINMNLERRADSTTYARKFLEEQLVQTKSKLEESENKLVQYAKDKSIYNTDDKQNLVGQKLQELSAALTEAEKDRIAAESQYKQSMGSKSQDRVQSSMVIQQLKASKAKLQTDYQDKLKIYKPDYPLMQQLQSQINELDAQINSESSLERSTAQTTLKSDYMAAKQKEDQLRAEVDKYKAELLTTQDKSIGYNTLQREVETNRQLYEGLLQRVKEVNVAGLANTNNVSIVDPAIVPFEVEKPNLKLNLALGVVLGLFLGTVAAFLLEFLDDRIKSIDDLERVLPVPILGIAPSMGKGSRQKQQNYALLTVEKPTSAVAEAFRSLRTNLMFATRAGAPRVLNVTSTDASEGKSSTSINLATAFAQAGKSVLLIDADLRKPSLHKHFKLDNSKGLTHYLVGQETLKGITQTSFIPEVYVITSGPLSPNPVELLSSERLVELVAFADSPQCEFDIIILDSPPILGLADALVIGNRTHATLLVAAWNESRKRPLQAAFNRLRQARTNIIGVVMTKAKGNAGGDSYYNYDYYYSYGERKTLKNAA</sequence>
<dbReference type="Pfam" id="PF13807">
    <property type="entry name" value="GNVR"/>
    <property type="match status" value="1"/>
</dbReference>
<gene>
    <name evidence="21" type="ORF">VSS37_20315</name>
</gene>
<reference evidence="21 22" key="2">
    <citation type="submission" date="2024-01" db="EMBL/GenBank/DDBJ databases">
        <authorList>
            <person name="Xie X."/>
        </authorList>
    </citation>
    <scope>NUCLEOTIDE SEQUENCE [LARGE SCALE GENOMIC DNA]</scope>
    <source>
        <strain evidence="21">SCUT-1</strain>
    </source>
</reference>
<evidence type="ECO:0000259" key="18">
    <source>
        <dbReference type="Pfam" id="PF02706"/>
    </source>
</evidence>
<dbReference type="InterPro" id="IPR032807">
    <property type="entry name" value="GNVR"/>
</dbReference>
<dbReference type="Pfam" id="PF13614">
    <property type="entry name" value="AAA_31"/>
    <property type="match status" value="1"/>
</dbReference>
<dbReference type="PANTHER" id="PTHR32309:SF13">
    <property type="entry name" value="FERRIC ENTEROBACTIN TRANSPORT PROTEIN FEPE"/>
    <property type="match status" value="1"/>
</dbReference>
<dbReference type="PROSITE" id="PS00018">
    <property type="entry name" value="EF_HAND_1"/>
    <property type="match status" value="1"/>
</dbReference>
<keyword evidence="22" id="KW-1185">Reference proteome</keyword>
<keyword evidence="9" id="KW-0547">Nucleotide-binding</keyword>
<keyword evidence="5" id="KW-1003">Cell membrane</keyword>
<dbReference type="CDD" id="cd05387">
    <property type="entry name" value="BY-kinase"/>
    <property type="match status" value="1"/>
</dbReference>
<dbReference type="Pfam" id="PF02706">
    <property type="entry name" value="Wzz"/>
    <property type="match status" value="1"/>
</dbReference>
<dbReference type="EC" id="2.7.10.2" evidence="4"/>
<keyword evidence="6" id="KW-0997">Cell inner membrane</keyword>
<accession>A0ABU6D3R8</accession>